<evidence type="ECO:0000259" key="6">
    <source>
        <dbReference type="PROSITE" id="PS50893"/>
    </source>
</evidence>
<dbReference type="FunFam" id="3.40.50.300:FF:000134">
    <property type="entry name" value="Iron-enterobactin ABC transporter ATP-binding protein"/>
    <property type="match status" value="1"/>
</dbReference>
<name>A0A0B5FI05_9BACT</name>
<protein>
    <recommendedName>
        <fullName evidence="6">ABC transporter domain-containing protein</fullName>
    </recommendedName>
</protein>
<evidence type="ECO:0000256" key="1">
    <source>
        <dbReference type="ARBA" id="ARBA00022448"/>
    </source>
</evidence>
<dbReference type="GO" id="GO:0016887">
    <property type="term" value="F:ATP hydrolysis activity"/>
    <property type="evidence" value="ECO:0007669"/>
    <property type="project" value="InterPro"/>
</dbReference>
<dbReference type="PROSITE" id="PS50893">
    <property type="entry name" value="ABC_TRANSPORTER_2"/>
    <property type="match status" value="1"/>
</dbReference>
<dbReference type="InterPro" id="IPR027417">
    <property type="entry name" value="P-loop_NTPase"/>
</dbReference>
<dbReference type="InterPro" id="IPR003439">
    <property type="entry name" value="ABC_transporter-like_ATP-bd"/>
</dbReference>
<dbReference type="AlphaFoldDB" id="A0A0B5FI05"/>
<dbReference type="STRING" id="483547.GSUB_00145"/>
<proteinExistence type="predicted"/>
<evidence type="ECO:0000256" key="2">
    <source>
        <dbReference type="ARBA" id="ARBA00022741"/>
    </source>
</evidence>
<dbReference type="EMBL" id="CP010311">
    <property type="protein sequence ID" value="AJF07827.1"/>
    <property type="molecule type" value="Genomic_DNA"/>
</dbReference>
<accession>A0A0B5FI05</accession>
<dbReference type="Gene3D" id="3.40.50.300">
    <property type="entry name" value="P-loop containing nucleotide triphosphate hydrolases"/>
    <property type="match status" value="1"/>
</dbReference>
<dbReference type="PROSITE" id="PS00211">
    <property type="entry name" value="ABC_TRANSPORTER_1"/>
    <property type="match status" value="1"/>
</dbReference>
<organism evidence="7 8">
    <name type="scientific">Geoalkalibacter subterraneus</name>
    <dbReference type="NCBI Taxonomy" id="483547"/>
    <lineage>
        <taxon>Bacteria</taxon>
        <taxon>Pseudomonadati</taxon>
        <taxon>Thermodesulfobacteriota</taxon>
        <taxon>Desulfuromonadia</taxon>
        <taxon>Desulfuromonadales</taxon>
        <taxon>Geoalkalibacteraceae</taxon>
        <taxon>Geoalkalibacter</taxon>
    </lineage>
</organism>
<keyword evidence="2" id="KW-0547">Nucleotide-binding</keyword>
<sequence length="421" mass="45321">MEQLEFAYGDTPVLRGIDLEVRAGEIFGVLGSNGCGKSTLLRLMRGLLAPCRGRVLWEGRDVRRLSRKALARRAAVVPQGAAAGFPFAVREMVSLGRFAHQGGFVGAHPGDRAAVEKALALTDTLHLAEREVTGLSGGELQRVLLARALAQQAPVLLLDEATSHLDIDHRLEIGELLVRLNREQGLTVVHISHDLDQAAEISHRLLLLNADGSPWALGTPDEVFTPANLQQVFRVDVHVEKNPYTGAPRVYPVARQRADWGQGLSVHLLCGGGSGGDLLRRLYRSGARISVGPLNRGDSDLLLADALGLEAVREAPFCPISAQTLNDAFNLSRKAELMVVAPTVWGSGNLACLELADAALKEGRPVLVVDPRAERDYTGGRAWQTLSELLAKGAQRCADTAEVVDRLEKMAAMEKPPQGGL</sequence>
<evidence type="ECO:0000256" key="4">
    <source>
        <dbReference type="ARBA" id="ARBA00022967"/>
    </source>
</evidence>
<dbReference type="PANTHER" id="PTHR42794:SF1">
    <property type="entry name" value="HEMIN IMPORT ATP-BINDING PROTEIN HMUV"/>
    <property type="match status" value="1"/>
</dbReference>
<dbReference type="CDD" id="cd03214">
    <property type="entry name" value="ABC_Iron-Siderophores_B12_Hemin"/>
    <property type="match status" value="1"/>
</dbReference>
<evidence type="ECO:0000256" key="3">
    <source>
        <dbReference type="ARBA" id="ARBA00022840"/>
    </source>
</evidence>
<dbReference type="SUPFAM" id="SSF52540">
    <property type="entry name" value="P-loop containing nucleoside triphosphate hydrolases"/>
    <property type="match status" value="1"/>
</dbReference>
<reference evidence="7 8" key="1">
    <citation type="journal article" date="2015" name="Genome Announc.">
        <title>Genomes of Geoalkalibacter ferrihydriticus Z-0531T and Geoalkalibacter subterraneus Red1T, Two Haloalkaliphilic Metal-Reducing Deltaproteobacteria.</title>
        <authorList>
            <person name="Badalamenti J.P."/>
            <person name="Krajmalnik-Brown R."/>
            <person name="Torres C.I."/>
            <person name="Bond D.R."/>
        </authorList>
    </citation>
    <scope>NUCLEOTIDE SEQUENCE [LARGE SCALE GENOMIC DNA]</scope>
    <source>
        <strain evidence="7 8">Red1</strain>
    </source>
</reference>
<dbReference type="InterPro" id="IPR003593">
    <property type="entry name" value="AAA+_ATPase"/>
</dbReference>
<dbReference type="Proteomes" id="UP000035036">
    <property type="component" value="Chromosome"/>
</dbReference>
<keyword evidence="3" id="KW-0067">ATP-binding</keyword>
<keyword evidence="4" id="KW-1278">Translocase</keyword>
<evidence type="ECO:0000256" key="5">
    <source>
        <dbReference type="ARBA" id="ARBA00037066"/>
    </source>
</evidence>
<gene>
    <name evidence="7" type="ORF">GSUB_00145</name>
</gene>
<comment type="function">
    <text evidence="5">Part of the ABC transporter complex HmuTUV involved in hemin import. Responsible for energy coupling to the transport system.</text>
</comment>
<feature type="domain" description="ABC transporter" evidence="6">
    <location>
        <begin position="1"/>
        <end position="235"/>
    </location>
</feature>
<dbReference type="InterPro" id="IPR017871">
    <property type="entry name" value="ABC_transporter-like_CS"/>
</dbReference>
<dbReference type="SMART" id="SM00382">
    <property type="entry name" value="AAA"/>
    <property type="match status" value="1"/>
</dbReference>
<keyword evidence="1" id="KW-0813">Transport</keyword>
<dbReference type="PANTHER" id="PTHR42794">
    <property type="entry name" value="HEMIN IMPORT ATP-BINDING PROTEIN HMUV"/>
    <property type="match status" value="1"/>
</dbReference>
<dbReference type="GO" id="GO:0005524">
    <property type="term" value="F:ATP binding"/>
    <property type="evidence" value="ECO:0007669"/>
    <property type="project" value="UniProtKB-KW"/>
</dbReference>
<evidence type="ECO:0000313" key="7">
    <source>
        <dbReference type="EMBL" id="AJF07827.1"/>
    </source>
</evidence>
<keyword evidence="8" id="KW-1185">Reference proteome</keyword>
<dbReference type="KEGG" id="gsb:GSUB_00145"/>
<dbReference type="HOGENOM" id="CLU_000604_0_0_7"/>
<evidence type="ECO:0000313" key="8">
    <source>
        <dbReference type="Proteomes" id="UP000035036"/>
    </source>
</evidence>
<dbReference type="Pfam" id="PF00005">
    <property type="entry name" value="ABC_tran"/>
    <property type="match status" value="1"/>
</dbReference>